<feature type="transmembrane region" description="Helical" evidence="2">
    <location>
        <begin position="21"/>
        <end position="40"/>
    </location>
</feature>
<dbReference type="AlphaFoldDB" id="A0A090Z9B6"/>
<evidence type="ECO:0000313" key="3">
    <source>
        <dbReference type="EMBL" id="KFN00921.1"/>
    </source>
</evidence>
<evidence type="ECO:0000313" key="4">
    <source>
        <dbReference type="Proteomes" id="UP000029278"/>
    </source>
</evidence>
<dbReference type="EMBL" id="JMQA01000039">
    <property type="protein sequence ID" value="KFN00921.1"/>
    <property type="molecule type" value="Genomic_DNA"/>
</dbReference>
<dbReference type="PATRIC" id="fig|44252.3.peg.4663"/>
<keyword evidence="2" id="KW-0812">Transmembrane</keyword>
<evidence type="ECO:0000256" key="2">
    <source>
        <dbReference type="SAM" id="Phobius"/>
    </source>
</evidence>
<protein>
    <submittedName>
        <fullName evidence="3">Uncharacterized protein</fullName>
    </submittedName>
</protein>
<keyword evidence="2" id="KW-0472">Membrane</keyword>
<dbReference type="STRING" id="44252.DJ90_4417"/>
<dbReference type="Proteomes" id="UP000029278">
    <property type="component" value="Unassembled WGS sequence"/>
</dbReference>
<comment type="caution">
    <text evidence="3">The sequence shown here is derived from an EMBL/GenBank/DDBJ whole genome shotgun (WGS) entry which is preliminary data.</text>
</comment>
<sequence>MGDGKEAKRLFAKRRSESGAVTVFLVVVFAAIFAFVAIFIDFARMFALQAETEALAHAAARSAMSSYDRELAERYGLFALGETDSNYIMSKVLQDSLQLAGRSGGLPLLGAKLESSAIEQLRPLGSYAAFERQIQEQMKYRAPIDLTVEILNRFKPMAQVMKEASNTVDLLGKLQKLYDKREAKLDELLEMQRQAARAAEGFGELLPRGSALAIDDEPLGGKISSVLDFTAQYDDYKEKVELDKKPGPGNPKYRWKIKIYRSETSKVYKQLDKIRAKAEEKHENLLLQAKALLTEARQINEQMKQTIEEAGQRAAQKGYNEVAAGPSTRDDGQVSGMEEIAAIREQSGSLVLSEELFTDLESDTDDQAAAFQQLNEEITSLRTLQSGVLSAVTSSRKLQTAVRRVGWKADKYMRSYVDRGAANVLEANMQLLESHRGSDKERKSAEKTARAKLKEATGLLARIKQFGNKLKAQQERFNQLKADYEANRDINQAASGGDEAAGAAIDNDPYRAGDSAMTDMDGLFGGLSGLMGGMTDNAFQTEYIASYFRCLDLSALNELLQGSSGTDKLNALGDQFAPERQEAEYILYGFHNPVGNIAAAYGEIFAMRLAIRTMEGFIKNASKGHPLLVLAAALLYGAEHALSDMLALTREGKIQLSEYIKVDLTYRDHLRIFLLLHGRSENRLSRMLAVIRMNTGIDTGERATYTSGRVSVSMPLWFLPGVARALGVAGVLKGNVEGSRYYAEKQADFSY</sequence>
<evidence type="ECO:0000256" key="1">
    <source>
        <dbReference type="SAM" id="Coils"/>
    </source>
</evidence>
<accession>A0A090Z9B6</accession>
<reference evidence="3 4" key="1">
    <citation type="submission" date="2014-04" db="EMBL/GenBank/DDBJ databases">
        <authorList>
            <person name="Bishop-Lilly K.A."/>
            <person name="Broomall S.M."/>
            <person name="Chain P.S."/>
            <person name="Chertkov O."/>
            <person name="Coyne S.R."/>
            <person name="Daligault H.E."/>
            <person name="Davenport K.W."/>
            <person name="Erkkila T."/>
            <person name="Frey K.G."/>
            <person name="Gibbons H.S."/>
            <person name="Gu W."/>
            <person name="Jaissle J."/>
            <person name="Johnson S.L."/>
            <person name="Koroleva G.I."/>
            <person name="Ladner J.T."/>
            <person name="Lo C.-C."/>
            <person name="Minogue T.D."/>
            <person name="Munk C."/>
            <person name="Palacios G.F."/>
            <person name="Redden C.L."/>
            <person name="Rosenzweig C.N."/>
            <person name="Scholz M.B."/>
            <person name="Teshima H."/>
            <person name="Xu Y."/>
        </authorList>
    </citation>
    <scope>NUCLEOTIDE SEQUENCE [LARGE SCALE GENOMIC DNA]</scope>
    <source>
        <strain evidence="3 4">8244</strain>
    </source>
</reference>
<keyword evidence="1" id="KW-0175">Coiled coil</keyword>
<gene>
    <name evidence="3" type="ORF">DJ90_4417</name>
</gene>
<feature type="coiled-coil region" evidence="1">
    <location>
        <begin position="268"/>
        <end position="313"/>
    </location>
</feature>
<organism evidence="3 4">
    <name type="scientific">Paenibacillus macerans</name>
    <name type="common">Bacillus macerans</name>
    <dbReference type="NCBI Taxonomy" id="44252"/>
    <lineage>
        <taxon>Bacteria</taxon>
        <taxon>Bacillati</taxon>
        <taxon>Bacillota</taxon>
        <taxon>Bacilli</taxon>
        <taxon>Bacillales</taxon>
        <taxon>Paenibacillaceae</taxon>
        <taxon>Paenibacillus</taxon>
    </lineage>
</organism>
<keyword evidence="4" id="KW-1185">Reference proteome</keyword>
<keyword evidence="2" id="KW-1133">Transmembrane helix</keyword>
<name>A0A090Z9B6_PAEMA</name>
<dbReference type="HOGENOM" id="CLU_373755_0_0_9"/>
<dbReference type="OrthoDB" id="2385264at2"/>
<proteinExistence type="predicted"/>